<evidence type="ECO:0008006" key="3">
    <source>
        <dbReference type="Google" id="ProtNLM"/>
    </source>
</evidence>
<proteinExistence type="predicted"/>
<organism evidence="1 2">
    <name type="scientific">Pedobacter xixiisoli</name>
    <dbReference type="NCBI Taxonomy" id="1476464"/>
    <lineage>
        <taxon>Bacteria</taxon>
        <taxon>Pseudomonadati</taxon>
        <taxon>Bacteroidota</taxon>
        <taxon>Sphingobacteriia</taxon>
        <taxon>Sphingobacteriales</taxon>
        <taxon>Sphingobacteriaceae</taxon>
        <taxon>Pedobacter</taxon>
    </lineage>
</organism>
<evidence type="ECO:0000313" key="1">
    <source>
        <dbReference type="EMBL" id="SOD17653.1"/>
    </source>
</evidence>
<sequence>MENLNKRMDVANSGGVIRKTKIEHPDCVRTSVSKKVVLSKKKEKMYKVTVTYVQVSDDEAKVKRSIIENIIKKGHMH</sequence>
<dbReference type="Proteomes" id="UP000219281">
    <property type="component" value="Unassembled WGS sequence"/>
</dbReference>
<protein>
    <recommendedName>
        <fullName evidence="3">Transposon-encoded protein TnpW</fullName>
    </recommendedName>
</protein>
<dbReference type="EMBL" id="OCMT01000003">
    <property type="protein sequence ID" value="SOD17653.1"/>
    <property type="molecule type" value="Genomic_DNA"/>
</dbReference>
<dbReference type="RefSeq" id="WP_097132462.1">
    <property type="nucleotide sequence ID" value="NZ_OCMT01000003.1"/>
</dbReference>
<accession>A0A286A6U9</accession>
<keyword evidence="2" id="KW-1185">Reference proteome</keyword>
<name>A0A286A6U9_9SPHI</name>
<dbReference type="AlphaFoldDB" id="A0A286A6U9"/>
<gene>
    <name evidence="1" type="ORF">SAMN06297358_2620</name>
</gene>
<evidence type="ECO:0000313" key="2">
    <source>
        <dbReference type="Proteomes" id="UP000219281"/>
    </source>
</evidence>
<reference evidence="2" key="1">
    <citation type="submission" date="2017-09" db="EMBL/GenBank/DDBJ databases">
        <authorList>
            <person name="Varghese N."/>
            <person name="Submissions S."/>
        </authorList>
    </citation>
    <scope>NUCLEOTIDE SEQUENCE [LARGE SCALE GENOMIC DNA]</scope>
    <source>
        <strain evidence="2">CGMCC 1.12803</strain>
    </source>
</reference>